<evidence type="ECO:0000256" key="4">
    <source>
        <dbReference type="ARBA" id="ARBA00023002"/>
    </source>
</evidence>
<evidence type="ECO:0000256" key="2">
    <source>
        <dbReference type="ARBA" id="ARBA00022723"/>
    </source>
</evidence>
<keyword evidence="4 5" id="KW-0560">Oxidoreductase</keyword>
<dbReference type="GO" id="GO:0016672">
    <property type="term" value="F:oxidoreductase activity, acting on a sulfur group of donors, quinone or similar compound as acceptor"/>
    <property type="evidence" value="ECO:0007669"/>
    <property type="project" value="UniProtKB-UniRule"/>
</dbReference>
<dbReference type="InterPro" id="IPR019546">
    <property type="entry name" value="TAT_signal_bac_arc"/>
</dbReference>
<dbReference type="HAMAP" id="MF_01206">
    <property type="entry name" value="MsrP"/>
    <property type="match status" value="1"/>
</dbReference>
<dbReference type="GO" id="GO:0030091">
    <property type="term" value="P:protein repair"/>
    <property type="evidence" value="ECO:0007669"/>
    <property type="project" value="UniProtKB-UniRule"/>
</dbReference>
<dbReference type="PANTHER" id="PTHR43032:SF3">
    <property type="entry name" value="PROTEIN-METHIONINE-SULFOXIDE REDUCTASE CATALYTIC SUBUNIT MSRP"/>
    <property type="match status" value="1"/>
</dbReference>
<comment type="PTM">
    <text evidence="5">Predicted to be exported by the Tat system. The position of the signal peptide cleavage has not been experimentally proven.</text>
</comment>
<feature type="binding site" evidence="5">
    <location>
        <position position="139"/>
    </location>
    <ligand>
        <name>Mo-molybdopterin</name>
        <dbReference type="ChEBI" id="CHEBI:71302"/>
    </ligand>
    <ligandPart>
        <name>Mo</name>
        <dbReference type="ChEBI" id="CHEBI:28685"/>
    </ligandPart>
</feature>
<dbReference type="NCBIfam" id="NF003767">
    <property type="entry name" value="PRK05363.1"/>
    <property type="match status" value="1"/>
</dbReference>
<dbReference type="InterPro" id="IPR036374">
    <property type="entry name" value="OxRdtase_Mopterin-bd_sf"/>
</dbReference>
<dbReference type="PANTHER" id="PTHR43032">
    <property type="entry name" value="PROTEIN-METHIONINE-SULFOXIDE REDUCTASE"/>
    <property type="match status" value="1"/>
</dbReference>
<comment type="catalytic activity">
    <reaction evidence="5">
        <text>L-methionyl-[protein] + a quinone + H2O = L-methionyl-(S)-S-oxide-[protein] + a quinol</text>
        <dbReference type="Rhea" id="RHEA:51292"/>
        <dbReference type="Rhea" id="RHEA-COMP:12313"/>
        <dbReference type="Rhea" id="RHEA-COMP:12315"/>
        <dbReference type="ChEBI" id="CHEBI:15377"/>
        <dbReference type="ChEBI" id="CHEBI:16044"/>
        <dbReference type="ChEBI" id="CHEBI:24646"/>
        <dbReference type="ChEBI" id="CHEBI:44120"/>
        <dbReference type="ChEBI" id="CHEBI:132124"/>
    </reaction>
</comment>
<reference evidence="7 8" key="1">
    <citation type="submission" date="2020-08" db="EMBL/GenBank/DDBJ databases">
        <title>Genomic Encyclopedia of Type Strains, Phase IV (KMG-IV): sequencing the most valuable type-strain genomes for metagenomic binning, comparative biology and taxonomic classification.</title>
        <authorList>
            <person name="Goeker M."/>
        </authorList>
    </citation>
    <scope>NUCLEOTIDE SEQUENCE [LARGE SCALE GENOMIC DNA]</scope>
    <source>
        <strain evidence="7 8">DSM 26723</strain>
    </source>
</reference>
<dbReference type="AlphaFoldDB" id="A0A841HHP3"/>
<evidence type="ECO:0000313" key="7">
    <source>
        <dbReference type="EMBL" id="MBB6092203.1"/>
    </source>
</evidence>
<feature type="binding site" evidence="5">
    <location>
        <begin position="238"/>
        <end position="240"/>
    </location>
    <ligand>
        <name>Mo-molybdopterin</name>
        <dbReference type="ChEBI" id="CHEBI:71302"/>
    </ligand>
</feature>
<keyword evidence="8" id="KW-1185">Reference proteome</keyword>
<feature type="binding site" evidence="5">
    <location>
        <position position="227"/>
    </location>
    <ligand>
        <name>Mo-molybdopterin</name>
        <dbReference type="ChEBI" id="CHEBI:71302"/>
    </ligand>
</feature>
<comment type="similarity">
    <text evidence="5">Belongs to the MsrP family.</text>
</comment>
<dbReference type="Proteomes" id="UP000588068">
    <property type="component" value="Unassembled WGS sequence"/>
</dbReference>
<dbReference type="InterPro" id="IPR006311">
    <property type="entry name" value="TAT_signal"/>
</dbReference>
<evidence type="ECO:0000256" key="3">
    <source>
        <dbReference type="ARBA" id="ARBA00022729"/>
    </source>
</evidence>
<evidence type="ECO:0000256" key="5">
    <source>
        <dbReference type="HAMAP-Rule" id="MF_01206"/>
    </source>
</evidence>
<comment type="caution">
    <text evidence="7">The sequence shown here is derived from an EMBL/GenBank/DDBJ whole genome shotgun (WGS) entry which is preliminary data.</text>
</comment>
<dbReference type="Pfam" id="PF00174">
    <property type="entry name" value="Oxidored_molyb"/>
    <property type="match status" value="1"/>
</dbReference>
<evidence type="ECO:0000256" key="1">
    <source>
        <dbReference type="ARBA" id="ARBA00022505"/>
    </source>
</evidence>
<feature type="binding site" evidence="5">
    <location>
        <position position="81"/>
    </location>
    <ligand>
        <name>Mo-molybdopterin</name>
        <dbReference type="ChEBI" id="CHEBI:71302"/>
    </ligand>
</feature>
<proteinExistence type="inferred from homology"/>
<protein>
    <recommendedName>
        <fullName evidence="5">Protein-methionine-sulfoxide reductase catalytic subunit MsrP</fullName>
        <ecNumber evidence="5">1.8.5.-</ecNumber>
    </recommendedName>
</protein>
<dbReference type="EMBL" id="JACHHZ010000001">
    <property type="protein sequence ID" value="MBB6092203.1"/>
    <property type="molecule type" value="Genomic_DNA"/>
</dbReference>
<dbReference type="SUPFAM" id="SSF56524">
    <property type="entry name" value="Oxidoreductase molybdopterin-binding domain"/>
    <property type="match status" value="1"/>
</dbReference>
<evidence type="ECO:0000313" key="8">
    <source>
        <dbReference type="Proteomes" id="UP000588068"/>
    </source>
</evidence>
<dbReference type="GO" id="GO:0046872">
    <property type="term" value="F:metal ion binding"/>
    <property type="evidence" value="ECO:0007669"/>
    <property type="project" value="UniProtKB-KW"/>
</dbReference>
<keyword evidence="1 5" id="KW-0500">Molybdenum</keyword>
<keyword evidence="3 5" id="KW-0732">Signal</keyword>
<dbReference type="InterPro" id="IPR000572">
    <property type="entry name" value="OxRdtase_Mopterin-bd_dom"/>
</dbReference>
<comment type="subunit">
    <text evidence="5">Heterodimer of a catalytic subunit (MsrP) and a heme-binding subunit (MsrQ).</text>
</comment>
<gene>
    <name evidence="5" type="primary">msrP</name>
    <name evidence="7" type="ORF">HNQ60_001049</name>
</gene>
<keyword evidence="2 5" id="KW-0479">Metal-binding</keyword>
<comment type="cofactor">
    <cofactor evidence="5">
        <name>Mo-molybdopterin</name>
        <dbReference type="ChEBI" id="CHEBI:71302"/>
    </cofactor>
    <text evidence="5">Binds 1 Mo-molybdopterin (Mo-MPT) cofactor per subunit.</text>
</comment>
<feature type="domain" description="Oxidoreductase molybdopterin-binding" evidence="6">
    <location>
        <begin position="100"/>
        <end position="256"/>
    </location>
</feature>
<feature type="binding site" evidence="5">
    <location>
        <position position="174"/>
    </location>
    <ligand>
        <name>Mo-molybdopterin</name>
        <dbReference type="ChEBI" id="CHEBI:71302"/>
    </ligand>
</feature>
<comment type="catalytic activity">
    <reaction evidence="5">
        <text>L-methionyl-[protein] + a quinone + H2O = L-methionyl-(R)-S-oxide-[protein] + a quinol</text>
        <dbReference type="Rhea" id="RHEA:51296"/>
        <dbReference type="Rhea" id="RHEA-COMP:12313"/>
        <dbReference type="Rhea" id="RHEA-COMP:12314"/>
        <dbReference type="ChEBI" id="CHEBI:15377"/>
        <dbReference type="ChEBI" id="CHEBI:16044"/>
        <dbReference type="ChEBI" id="CHEBI:24646"/>
        <dbReference type="ChEBI" id="CHEBI:45764"/>
        <dbReference type="ChEBI" id="CHEBI:132124"/>
    </reaction>
</comment>
<dbReference type="Gene3D" id="3.90.420.10">
    <property type="entry name" value="Oxidoreductase, molybdopterin-binding domain"/>
    <property type="match status" value="1"/>
</dbReference>
<feature type="binding site" evidence="5">
    <location>
        <position position="222"/>
    </location>
    <ligand>
        <name>Mo-molybdopterin</name>
        <dbReference type="ChEBI" id="CHEBI:71302"/>
    </ligand>
</feature>
<dbReference type="EC" id="1.8.5.-" evidence="5"/>
<dbReference type="NCBIfam" id="TIGR01409">
    <property type="entry name" value="TAT_signal_seq"/>
    <property type="match status" value="1"/>
</dbReference>
<sequence length="321" mass="35703">MLIKRPRPGDSAGILPSQITAEGTYLSRRTLLQAALAAGVTGIGAAWPEPASATTDLTFKRNEAFSTTEAPNSYEDVTGYNNFYEFGTGKSDPAANSGRFKPTPWTVTISGEAETTGKFTLEDFLKPHALEERVYRLRCVEAWSMVIPWVGVPLGDVLKRFKPTSKAKYVAFKTVMRPSEMPGQRYAVLDWPYVEGLRIDEAMNPLSLLAVGVYGKTLPNQNGAPLRLVTPWKYGFKGIKSIVEISFTEKEPPTSWNISASHEYGFYANVNPNVDHPRWSQARERRIGAGLFNARIPTQMFNGYEKEVAGLYRGMDLAKNY</sequence>
<dbReference type="GO" id="GO:0043546">
    <property type="term" value="F:molybdopterin cofactor binding"/>
    <property type="evidence" value="ECO:0007669"/>
    <property type="project" value="UniProtKB-UniRule"/>
</dbReference>
<organism evidence="7 8">
    <name type="scientific">Povalibacter uvarum</name>
    <dbReference type="NCBI Taxonomy" id="732238"/>
    <lineage>
        <taxon>Bacteria</taxon>
        <taxon>Pseudomonadati</taxon>
        <taxon>Pseudomonadota</taxon>
        <taxon>Gammaproteobacteria</taxon>
        <taxon>Steroidobacterales</taxon>
        <taxon>Steroidobacteraceae</taxon>
        <taxon>Povalibacter</taxon>
    </lineage>
</organism>
<dbReference type="PROSITE" id="PS51318">
    <property type="entry name" value="TAT"/>
    <property type="match status" value="1"/>
</dbReference>
<evidence type="ECO:0000259" key="6">
    <source>
        <dbReference type="Pfam" id="PF00174"/>
    </source>
</evidence>
<accession>A0A841HHP3</accession>
<dbReference type="RefSeq" id="WP_184329946.1">
    <property type="nucleotide sequence ID" value="NZ_JACHHZ010000001.1"/>
</dbReference>
<feature type="binding site" evidence="5">
    <location>
        <begin position="84"/>
        <end position="85"/>
    </location>
    <ligand>
        <name>Mo-molybdopterin</name>
        <dbReference type="ChEBI" id="CHEBI:71302"/>
    </ligand>
</feature>
<comment type="function">
    <text evidence="5">Part of the MsrPQ system that repairs oxidized periplasmic proteins containing methionine sulfoxide residues (Met-O), using respiratory chain electrons. Thus protects these proteins from oxidative-stress damage caused by reactive species of oxygen and chlorine generated by the host defense mechanisms. MsrPQ is essential for the maintenance of envelope integrity under bleach stress, rescuing a wide series of structurally unrelated periplasmic proteins from methionine oxidation. The catalytic subunit MsrP is non-stereospecific, being able to reduce both (R-) and (S-) diastereoisomers of methionine sulfoxide.</text>
</comment>
<dbReference type="InterPro" id="IPR022867">
    <property type="entry name" value="MsrP"/>
</dbReference>
<name>A0A841HHP3_9GAMM</name>